<dbReference type="STRING" id="45074.Lsan_0381"/>
<accession>A0A0W0ZBF1</accession>
<protein>
    <submittedName>
        <fullName evidence="1">Uncharacterized protein</fullName>
    </submittedName>
</protein>
<dbReference type="RefSeq" id="WP_058512857.1">
    <property type="nucleotide sequence ID" value="NZ_CAAAIH010000025.1"/>
</dbReference>
<gene>
    <name evidence="1" type="ORF">Lsan_0381</name>
</gene>
<dbReference type="PATRIC" id="fig|45074.5.peg.403"/>
<reference evidence="1 2" key="1">
    <citation type="submission" date="2015-11" db="EMBL/GenBank/DDBJ databases">
        <title>Genomic analysis of 38 Legionella species identifies large and diverse effector repertoires.</title>
        <authorList>
            <person name="Burstein D."/>
            <person name="Amaro F."/>
            <person name="Zusman T."/>
            <person name="Lifshitz Z."/>
            <person name="Cohen O."/>
            <person name="Gilbert J.A."/>
            <person name="Pupko T."/>
            <person name="Shuman H.A."/>
            <person name="Segal G."/>
        </authorList>
    </citation>
    <scope>NUCLEOTIDE SEQUENCE [LARGE SCALE GENOMIC DNA]</scope>
    <source>
        <strain evidence="1 2">SC-63-C7</strain>
    </source>
</reference>
<sequence length="107" mass="12091">MKTALYNELVQLYQVVQDQAQTEENRKLASDRFEELAHSDPAMKNIIQDAIADAPTTQASILYTYRAALTDYSETRSVASAIHTFFKVANTRLHNPPADEQPRPPEL</sequence>
<comment type="caution">
    <text evidence="1">The sequence shown here is derived from an EMBL/GenBank/DDBJ whole genome shotgun (WGS) entry which is preliminary data.</text>
</comment>
<dbReference type="Proteomes" id="UP000054703">
    <property type="component" value="Unassembled WGS sequence"/>
</dbReference>
<evidence type="ECO:0000313" key="2">
    <source>
        <dbReference type="Proteomes" id="UP000054703"/>
    </source>
</evidence>
<proteinExistence type="predicted"/>
<evidence type="ECO:0000313" key="1">
    <source>
        <dbReference type="EMBL" id="KTD66436.1"/>
    </source>
</evidence>
<dbReference type="EMBL" id="LNYU01000009">
    <property type="protein sequence ID" value="KTD66436.1"/>
    <property type="molecule type" value="Genomic_DNA"/>
</dbReference>
<dbReference type="OrthoDB" id="5638701at2"/>
<dbReference type="AlphaFoldDB" id="A0A0W0ZBF1"/>
<name>A0A0W0ZBF1_9GAMM</name>
<organism evidence="1 2">
    <name type="scientific">Legionella santicrucis</name>
    <dbReference type="NCBI Taxonomy" id="45074"/>
    <lineage>
        <taxon>Bacteria</taxon>
        <taxon>Pseudomonadati</taxon>
        <taxon>Pseudomonadota</taxon>
        <taxon>Gammaproteobacteria</taxon>
        <taxon>Legionellales</taxon>
        <taxon>Legionellaceae</taxon>
        <taxon>Legionella</taxon>
    </lineage>
</organism>
<keyword evidence="2" id="KW-1185">Reference proteome</keyword>